<gene>
    <name evidence="3" type="ORF">AXG93_2338s1200</name>
    <name evidence="2" type="ORF">Mp_5g01960</name>
</gene>
<dbReference type="PANTHER" id="PTHR31896:SF64">
    <property type="entry name" value="TRICHOTHECENE 3-O-ACETYLTRANSFERASE"/>
    <property type="match status" value="1"/>
</dbReference>
<proteinExistence type="predicted"/>
<sequence length="460" mass="51210">MAQPVAPLLSSKWTTVSSRLVKADECKDPEWMELAKIDQLLLGNFSSHVFLYKPKCELSNENCDASEVLPIDKLIRSLEKVLVHFYPLAGRLIKNGPQEFVRVFCNNQGAEWYHKRYDGAASEIIDEDNFQPDERLSGYSHLKVRSPVYDSSGLTALVVQVTEFQCGTVALSVSYSHMLADGFSGLHFLQSWAEICRGEPISLLPVHARWILKAGKEASATAEAPKTRPVSHGGNTMSQRYRPPLAYKTLRYSRRKLEELKAQARDSEQSDIGRGKVLSTADCACAHLWRNVTRIAGVEHDKEIAYVNIVNGRSRLENCPPGYFGNCIYSTTRGTVAEAKAGDLLSQPLRFAATAIHDSHRSIDNAAIRRTIDFCQGTEFAQDMLGGRDMKSVLLGSWQIRFPFYEIDFGSGRPANVLRNVRSRVGVLAHLHAYPGRSPGDVIMVVEADSSLLEHLGDEL</sequence>
<reference evidence="3 4" key="1">
    <citation type="submission" date="2016-03" db="EMBL/GenBank/DDBJ databases">
        <title>Mechanisms controlling the formation of the plant cell surface in tip-growing cells are functionally conserved among land plants.</title>
        <authorList>
            <person name="Honkanen S."/>
            <person name="Jones V.A."/>
            <person name="Morieri G."/>
            <person name="Champion C."/>
            <person name="Hetherington A.J."/>
            <person name="Kelly S."/>
            <person name="Saint-Marcoux D."/>
            <person name="Proust H."/>
            <person name="Prescott H."/>
            <person name="Dolan L."/>
        </authorList>
    </citation>
    <scope>NUCLEOTIDE SEQUENCE [LARGE SCALE GENOMIC DNA]</scope>
    <source>
        <strain evidence="4">cv. Tak-1 and cv. Tak-2</strain>
        <tissue evidence="3">Whole gametophyte</tissue>
    </source>
</reference>
<dbReference type="InterPro" id="IPR023213">
    <property type="entry name" value="CAT-like_dom_sf"/>
</dbReference>
<reference evidence="5" key="3">
    <citation type="journal article" date="2020" name="Curr. Biol.">
        <title>Chromatin organization in early land plants reveals an ancestral association between H3K27me3, transposons, and constitutive heterochromatin.</title>
        <authorList>
            <person name="Montgomery S.A."/>
            <person name="Tanizawa Y."/>
            <person name="Galik B."/>
            <person name="Wang N."/>
            <person name="Ito T."/>
            <person name="Mochizuki T."/>
            <person name="Akimcheva S."/>
            <person name="Bowman J.L."/>
            <person name="Cognat V."/>
            <person name="Marechal-Drouard L."/>
            <person name="Ekker H."/>
            <person name="Hong S.F."/>
            <person name="Kohchi T."/>
            <person name="Lin S.S."/>
            <person name="Liu L.D."/>
            <person name="Nakamura Y."/>
            <person name="Valeeva L.R."/>
            <person name="Shakirov E.V."/>
            <person name="Shippen D.E."/>
            <person name="Wei W.L."/>
            <person name="Yagura M."/>
            <person name="Yamaoka S."/>
            <person name="Yamato K.T."/>
            <person name="Liu C."/>
            <person name="Berger F."/>
        </authorList>
    </citation>
    <scope>NUCLEOTIDE SEQUENCE [LARGE SCALE GENOMIC DNA]</scope>
    <source>
        <strain evidence="5">Tak-1</strain>
    </source>
</reference>
<dbReference type="Proteomes" id="UP001162541">
    <property type="component" value="Chromosome 5"/>
</dbReference>
<dbReference type="EMBL" id="AP019870">
    <property type="protein sequence ID" value="BBN10224.1"/>
    <property type="molecule type" value="Genomic_DNA"/>
</dbReference>
<evidence type="ECO:0000256" key="1">
    <source>
        <dbReference type="ARBA" id="ARBA00022679"/>
    </source>
</evidence>
<dbReference type="Gene3D" id="3.30.559.10">
    <property type="entry name" value="Chloramphenicol acetyltransferase-like domain"/>
    <property type="match status" value="2"/>
</dbReference>
<dbReference type="InterPro" id="IPR051283">
    <property type="entry name" value="Sec_Metabolite_Acyltrans"/>
</dbReference>
<protein>
    <submittedName>
        <fullName evidence="3">Uncharacterized protein</fullName>
    </submittedName>
</protein>
<dbReference type="SUPFAM" id="SSF52777">
    <property type="entry name" value="CoA-dependent acyltransferases"/>
    <property type="match status" value="1"/>
</dbReference>
<keyword evidence="1" id="KW-0808">Transferase</keyword>
<reference evidence="2" key="2">
    <citation type="journal article" date="2019" name="Curr. Biol.">
        <title>Chromatin organization in early land plants reveals an ancestral association between H3K27me3, transposons, and constitutive heterochromatin.</title>
        <authorList>
            <person name="Montgomery S.A."/>
            <person name="Tanizawa Y."/>
            <person name="Galik B."/>
            <person name="Wang N."/>
            <person name="Ito T."/>
            <person name="Mochizuki T."/>
            <person name="Akimcheva S."/>
            <person name="Bowman J."/>
            <person name="Cognat V."/>
            <person name="Drouard L."/>
            <person name="Ekker H."/>
            <person name="Houng S."/>
            <person name="Kohchi T."/>
            <person name="Lin S."/>
            <person name="Liu L.D."/>
            <person name="Nakamura Y."/>
            <person name="Valeeva L.R."/>
            <person name="Shakirov E.V."/>
            <person name="Shippen D.E."/>
            <person name="Wei W."/>
            <person name="Yagura M."/>
            <person name="Yamaoka S."/>
            <person name="Yamato K.T."/>
            <person name="Liu C."/>
            <person name="Berger F."/>
        </authorList>
    </citation>
    <scope>NUCLEOTIDE SEQUENCE [LARGE SCALE GENOMIC DNA]</scope>
    <source>
        <strain evidence="2">Tak-1</strain>
    </source>
</reference>
<dbReference type="GO" id="GO:0016740">
    <property type="term" value="F:transferase activity"/>
    <property type="evidence" value="ECO:0007669"/>
    <property type="project" value="UniProtKB-KW"/>
</dbReference>
<dbReference type="Pfam" id="PF02458">
    <property type="entry name" value="Transferase"/>
    <property type="match status" value="1"/>
</dbReference>
<evidence type="ECO:0000313" key="4">
    <source>
        <dbReference type="Proteomes" id="UP000077202"/>
    </source>
</evidence>
<dbReference type="EMBL" id="LVLJ01003635">
    <property type="protein sequence ID" value="OAE20331.1"/>
    <property type="molecule type" value="Genomic_DNA"/>
</dbReference>
<keyword evidence="4" id="KW-1185">Reference proteome</keyword>
<evidence type="ECO:0000313" key="5">
    <source>
        <dbReference type="Proteomes" id="UP001162541"/>
    </source>
</evidence>
<evidence type="ECO:0000313" key="2">
    <source>
        <dbReference type="EMBL" id="BBN10224.1"/>
    </source>
</evidence>
<accession>A0A176VJ29</accession>
<evidence type="ECO:0000313" key="3">
    <source>
        <dbReference type="EMBL" id="OAE20331.1"/>
    </source>
</evidence>
<dbReference type="PANTHER" id="PTHR31896">
    <property type="entry name" value="FAMILY REGULATORY PROTEIN, PUTATIVE (AFU_ORTHOLOGUE AFUA_3G14730)-RELATED"/>
    <property type="match status" value="1"/>
</dbReference>
<name>A0A176VJ29_MARPO</name>
<dbReference type="Proteomes" id="UP000077202">
    <property type="component" value="Unassembled WGS sequence"/>
</dbReference>
<dbReference type="AlphaFoldDB" id="A0A176VJ29"/>
<organism evidence="3 4">
    <name type="scientific">Marchantia polymorpha subsp. ruderalis</name>
    <dbReference type="NCBI Taxonomy" id="1480154"/>
    <lineage>
        <taxon>Eukaryota</taxon>
        <taxon>Viridiplantae</taxon>
        <taxon>Streptophyta</taxon>
        <taxon>Embryophyta</taxon>
        <taxon>Marchantiophyta</taxon>
        <taxon>Marchantiopsida</taxon>
        <taxon>Marchantiidae</taxon>
        <taxon>Marchantiales</taxon>
        <taxon>Marchantiaceae</taxon>
        <taxon>Marchantia</taxon>
    </lineage>
</organism>